<dbReference type="Pfam" id="PF02311">
    <property type="entry name" value="AraC_binding"/>
    <property type="match status" value="1"/>
</dbReference>
<dbReference type="GO" id="GO:0043565">
    <property type="term" value="F:sequence-specific DNA binding"/>
    <property type="evidence" value="ECO:0007669"/>
    <property type="project" value="InterPro"/>
</dbReference>
<dbReference type="SMART" id="SM00342">
    <property type="entry name" value="HTH_ARAC"/>
    <property type="match status" value="1"/>
</dbReference>
<dbReference type="InterPro" id="IPR003313">
    <property type="entry name" value="AraC-bd"/>
</dbReference>
<dbReference type="EMBL" id="CABWLR010000006">
    <property type="protein sequence ID" value="VXC23069.1"/>
    <property type="molecule type" value="Genomic_DNA"/>
</dbReference>
<keyword evidence="6" id="KW-1185">Reference proteome</keyword>
<dbReference type="InterPro" id="IPR037923">
    <property type="entry name" value="HTH-like"/>
</dbReference>
<dbReference type="Gene3D" id="1.10.10.60">
    <property type="entry name" value="Homeodomain-like"/>
    <property type="match status" value="1"/>
</dbReference>
<dbReference type="PROSITE" id="PS01124">
    <property type="entry name" value="HTH_ARAC_FAMILY_2"/>
    <property type="match status" value="1"/>
</dbReference>
<evidence type="ECO:0000256" key="1">
    <source>
        <dbReference type="ARBA" id="ARBA00023015"/>
    </source>
</evidence>
<dbReference type="InterPro" id="IPR009057">
    <property type="entry name" value="Homeodomain-like_sf"/>
</dbReference>
<evidence type="ECO:0000256" key="2">
    <source>
        <dbReference type="ARBA" id="ARBA00023125"/>
    </source>
</evidence>
<accession>A0A653WW18</accession>
<organism evidence="5 6">
    <name type="scientific">Maribacter litoralis</name>
    <dbReference type="NCBI Taxonomy" id="2059726"/>
    <lineage>
        <taxon>Bacteria</taxon>
        <taxon>Pseudomonadati</taxon>
        <taxon>Bacteroidota</taxon>
        <taxon>Flavobacteriia</taxon>
        <taxon>Flavobacteriales</taxon>
        <taxon>Flavobacteriaceae</taxon>
        <taxon>Maribacter</taxon>
    </lineage>
</organism>
<gene>
    <name evidence="5" type="ORF">MARI151_60382</name>
</gene>
<dbReference type="InterPro" id="IPR014710">
    <property type="entry name" value="RmlC-like_jellyroll"/>
</dbReference>
<dbReference type="GO" id="GO:0003700">
    <property type="term" value="F:DNA-binding transcription factor activity"/>
    <property type="evidence" value="ECO:0007669"/>
    <property type="project" value="InterPro"/>
</dbReference>
<protein>
    <submittedName>
        <fullName evidence="5">Transcriptional regulator, AraC family</fullName>
    </submittedName>
</protein>
<feature type="domain" description="HTH araC/xylS-type" evidence="4">
    <location>
        <begin position="187"/>
        <end position="285"/>
    </location>
</feature>
<dbReference type="PANTHER" id="PTHR43280:SF32">
    <property type="entry name" value="TRANSCRIPTIONAL REGULATORY PROTEIN"/>
    <property type="match status" value="1"/>
</dbReference>
<dbReference type="PRINTS" id="PR00032">
    <property type="entry name" value="HTHARAC"/>
</dbReference>
<dbReference type="PANTHER" id="PTHR43280">
    <property type="entry name" value="ARAC-FAMILY TRANSCRIPTIONAL REGULATOR"/>
    <property type="match status" value="1"/>
</dbReference>
<proteinExistence type="predicted"/>
<dbReference type="SUPFAM" id="SSF51215">
    <property type="entry name" value="Regulatory protein AraC"/>
    <property type="match status" value="1"/>
</dbReference>
<evidence type="ECO:0000256" key="3">
    <source>
        <dbReference type="ARBA" id="ARBA00023163"/>
    </source>
</evidence>
<dbReference type="Pfam" id="PF12833">
    <property type="entry name" value="HTH_18"/>
    <property type="match status" value="1"/>
</dbReference>
<dbReference type="InterPro" id="IPR020449">
    <property type="entry name" value="Tscrpt_reg_AraC-type_HTH"/>
</dbReference>
<dbReference type="RefSeq" id="WP_159303995.1">
    <property type="nucleotide sequence ID" value="NZ_LR733271.1"/>
</dbReference>
<dbReference type="Gene3D" id="2.60.120.10">
    <property type="entry name" value="Jelly Rolls"/>
    <property type="match status" value="1"/>
</dbReference>
<dbReference type="SUPFAM" id="SSF46689">
    <property type="entry name" value="Homeodomain-like"/>
    <property type="match status" value="1"/>
</dbReference>
<evidence type="ECO:0000313" key="6">
    <source>
        <dbReference type="Proteomes" id="UP000430202"/>
    </source>
</evidence>
<evidence type="ECO:0000259" key="4">
    <source>
        <dbReference type="PROSITE" id="PS01124"/>
    </source>
</evidence>
<keyword evidence="2" id="KW-0238">DNA-binding</keyword>
<dbReference type="AlphaFoldDB" id="A0A653WW18"/>
<sequence>MKNIPDISFQDAENKYSFECLNLTQFFARIPEIADHNPTQPHRIHFFALLIVTEGKGTHQVDLKDYAVKRGSVLKLAKGQVHAFQKNAAYKGFLVLFTEDFVMNHFSKSSINMISHLYNYHVTSPISQNEELNHSFLQELNTELTNSNTFARNNIVASLINLYLLRLEREYNQQSPQNNIKNYTVFIAFKNLVEQNYATTRNVKDYAEMLTITTKHLNEVVKEFTLDTAKTFIDGYVILEAKRSIVSTDNGFKEIAYETGFDELTNFTKFFKKNVGVSPKAFRTSSV</sequence>
<reference evidence="5 6" key="1">
    <citation type="submission" date="2019-10" db="EMBL/GenBank/DDBJ databases">
        <authorList>
            <person name="Karimi E."/>
        </authorList>
    </citation>
    <scope>NUCLEOTIDE SEQUENCE [LARGE SCALE GENOMIC DNA]</scope>
    <source>
        <strain evidence="5">Maribacter sp. 151</strain>
    </source>
</reference>
<dbReference type="Proteomes" id="UP000430202">
    <property type="component" value="Unassembled WGS sequence"/>
</dbReference>
<evidence type="ECO:0000313" key="5">
    <source>
        <dbReference type="EMBL" id="VXC23069.1"/>
    </source>
</evidence>
<name>A0A653WW18_9FLAO</name>
<keyword evidence="1" id="KW-0805">Transcription regulation</keyword>
<dbReference type="InterPro" id="IPR018060">
    <property type="entry name" value="HTH_AraC"/>
</dbReference>
<keyword evidence="3" id="KW-0804">Transcription</keyword>